<feature type="transmembrane region" description="Helical" evidence="4">
    <location>
        <begin position="50"/>
        <end position="66"/>
    </location>
</feature>
<evidence type="ECO:0000313" key="7">
    <source>
        <dbReference type="Proteomes" id="UP000239711"/>
    </source>
</evidence>
<dbReference type="InterPro" id="IPR018060">
    <property type="entry name" value="HTH_AraC"/>
</dbReference>
<accession>A0A2S9IVR2</accession>
<feature type="transmembrane region" description="Helical" evidence="4">
    <location>
        <begin position="115"/>
        <end position="132"/>
    </location>
</feature>
<dbReference type="OrthoDB" id="6283866at2"/>
<organism evidence="6 7">
    <name type="scientific">Sphingobacterium haloxyli</name>
    <dbReference type="NCBI Taxonomy" id="2100533"/>
    <lineage>
        <taxon>Bacteria</taxon>
        <taxon>Pseudomonadati</taxon>
        <taxon>Bacteroidota</taxon>
        <taxon>Sphingobacteriia</taxon>
        <taxon>Sphingobacteriales</taxon>
        <taxon>Sphingobacteriaceae</taxon>
        <taxon>Sphingobacterium</taxon>
    </lineage>
</organism>
<evidence type="ECO:0000259" key="5">
    <source>
        <dbReference type="PROSITE" id="PS01124"/>
    </source>
</evidence>
<dbReference type="Proteomes" id="UP000239711">
    <property type="component" value="Unassembled WGS sequence"/>
</dbReference>
<dbReference type="EMBL" id="PVBQ01000025">
    <property type="protein sequence ID" value="PRD44580.1"/>
    <property type="molecule type" value="Genomic_DNA"/>
</dbReference>
<evidence type="ECO:0000256" key="4">
    <source>
        <dbReference type="SAM" id="Phobius"/>
    </source>
</evidence>
<dbReference type="InterPro" id="IPR009057">
    <property type="entry name" value="Homeodomain-like_sf"/>
</dbReference>
<feature type="transmembrane region" description="Helical" evidence="4">
    <location>
        <begin position="210"/>
        <end position="230"/>
    </location>
</feature>
<evidence type="ECO:0000256" key="1">
    <source>
        <dbReference type="ARBA" id="ARBA00023015"/>
    </source>
</evidence>
<dbReference type="PANTHER" id="PTHR43280:SF29">
    <property type="entry name" value="ARAC-FAMILY TRANSCRIPTIONAL REGULATOR"/>
    <property type="match status" value="1"/>
</dbReference>
<keyword evidence="3" id="KW-0804">Transcription</keyword>
<dbReference type="Pfam" id="PF12833">
    <property type="entry name" value="HTH_18"/>
    <property type="match status" value="1"/>
</dbReference>
<comment type="caution">
    <text evidence="6">The sequence shown here is derived from an EMBL/GenBank/DDBJ whole genome shotgun (WGS) entry which is preliminary data.</text>
</comment>
<reference evidence="6 7" key="1">
    <citation type="submission" date="2018-02" db="EMBL/GenBank/DDBJ databases">
        <title>The draft genome of Sphingobacterium sp. 5JN-11.</title>
        <authorList>
            <person name="Liu L."/>
            <person name="Li L."/>
            <person name="Liang L."/>
            <person name="Zhang X."/>
            <person name="Wang T."/>
        </authorList>
    </citation>
    <scope>NUCLEOTIDE SEQUENCE [LARGE SCALE GENOMIC DNA]</scope>
    <source>
        <strain evidence="6 7">5JN-11</strain>
    </source>
</reference>
<dbReference type="PROSITE" id="PS00041">
    <property type="entry name" value="HTH_ARAC_FAMILY_1"/>
    <property type="match status" value="1"/>
</dbReference>
<evidence type="ECO:0000313" key="6">
    <source>
        <dbReference type="EMBL" id="PRD44580.1"/>
    </source>
</evidence>
<feature type="transmembrane region" description="Helical" evidence="4">
    <location>
        <begin position="183"/>
        <end position="204"/>
    </location>
</feature>
<keyword evidence="7" id="KW-1185">Reference proteome</keyword>
<dbReference type="SMART" id="SM00342">
    <property type="entry name" value="HTH_ARAC"/>
    <property type="match status" value="1"/>
</dbReference>
<feature type="transmembrane region" description="Helical" evidence="4">
    <location>
        <begin position="20"/>
        <end position="38"/>
    </location>
</feature>
<proteinExistence type="predicted"/>
<keyword evidence="4" id="KW-0812">Transmembrane</keyword>
<keyword evidence="1" id="KW-0805">Transcription regulation</keyword>
<protein>
    <submittedName>
        <fullName evidence="6">AraC family transcriptional regulator</fullName>
    </submittedName>
</protein>
<dbReference type="GO" id="GO:0043565">
    <property type="term" value="F:sequence-specific DNA binding"/>
    <property type="evidence" value="ECO:0007669"/>
    <property type="project" value="InterPro"/>
</dbReference>
<keyword evidence="4" id="KW-1133">Transmembrane helix</keyword>
<dbReference type="InterPro" id="IPR018062">
    <property type="entry name" value="HTH_AraC-typ_CS"/>
</dbReference>
<dbReference type="PANTHER" id="PTHR43280">
    <property type="entry name" value="ARAC-FAMILY TRANSCRIPTIONAL REGULATOR"/>
    <property type="match status" value="1"/>
</dbReference>
<dbReference type="GO" id="GO:0003700">
    <property type="term" value="F:DNA-binding transcription factor activity"/>
    <property type="evidence" value="ECO:0007669"/>
    <property type="project" value="InterPro"/>
</dbReference>
<sequence>MLFSNFPFLRFKCNFRHMNLDLIVTILIVGGLLLLSFLHLSNVTSVNRQANLLFGIFTCQWSTFWLDELLFPEYINTTSALFIILRFFQFLVPISFILSVKFYTNPDTKLTWRNGWIAVAPMVFLVFLLFTPSVKNEFLELCSIIFFLGHSIFYIVWAHLKILKHQRIIRSFHSYTEKIDLRWIKYITYTFMGSAIIVTAYNFLTKAESLNIYINLFFVGVVYLVAFYSLRQKEIFPQGMELSGIVSDSTLNEQEVGGSRVKVIEDADLDQLKERLLQLMENERPYLNSELNLVRLAEQMDLSSHQLSYLINTAFGENFFNFINRYRVCKAKELLKNPDYNRFNVLVIAYEAGFNSKTAFNTTFKKMTNYTPTEYRRNNIQS</sequence>
<gene>
    <name evidence="6" type="ORF">C5745_19035</name>
</gene>
<keyword evidence="2" id="KW-0238">DNA-binding</keyword>
<dbReference type="PROSITE" id="PS01124">
    <property type="entry name" value="HTH_ARAC_FAMILY_2"/>
    <property type="match status" value="1"/>
</dbReference>
<feature type="transmembrane region" description="Helical" evidence="4">
    <location>
        <begin position="138"/>
        <end position="162"/>
    </location>
</feature>
<name>A0A2S9IVR2_9SPHI</name>
<feature type="domain" description="HTH araC/xylS-type" evidence="5">
    <location>
        <begin position="274"/>
        <end position="378"/>
    </location>
</feature>
<dbReference type="Gene3D" id="1.10.10.60">
    <property type="entry name" value="Homeodomain-like"/>
    <property type="match status" value="2"/>
</dbReference>
<dbReference type="SUPFAM" id="SSF46689">
    <property type="entry name" value="Homeodomain-like"/>
    <property type="match status" value="1"/>
</dbReference>
<dbReference type="AlphaFoldDB" id="A0A2S9IVR2"/>
<evidence type="ECO:0000256" key="3">
    <source>
        <dbReference type="ARBA" id="ARBA00023163"/>
    </source>
</evidence>
<evidence type="ECO:0000256" key="2">
    <source>
        <dbReference type="ARBA" id="ARBA00023125"/>
    </source>
</evidence>
<feature type="transmembrane region" description="Helical" evidence="4">
    <location>
        <begin position="78"/>
        <end position="103"/>
    </location>
</feature>
<keyword evidence="4" id="KW-0472">Membrane</keyword>